<dbReference type="RefSeq" id="WP_353896179.1">
    <property type="nucleotide sequence ID" value="NZ_JBEVCJ010000011.1"/>
</dbReference>
<dbReference type="SUPFAM" id="SSF142906">
    <property type="entry name" value="YjbR-like"/>
    <property type="match status" value="1"/>
</dbReference>
<gene>
    <name evidence="1" type="ORF">ABVT43_10690</name>
</gene>
<dbReference type="PANTHER" id="PTHR35145:SF1">
    <property type="entry name" value="CYTOPLASMIC PROTEIN"/>
    <property type="match status" value="1"/>
</dbReference>
<dbReference type="InterPro" id="IPR007351">
    <property type="entry name" value="YjbR"/>
</dbReference>
<accession>A0ABV2BUH2</accession>
<proteinExistence type="predicted"/>
<dbReference type="Pfam" id="PF04237">
    <property type="entry name" value="YjbR"/>
    <property type="match status" value="1"/>
</dbReference>
<protein>
    <submittedName>
        <fullName evidence="1">MmcQ/YjbR family DNA-binding protein</fullName>
    </submittedName>
</protein>
<dbReference type="GO" id="GO:0003677">
    <property type="term" value="F:DNA binding"/>
    <property type="evidence" value="ECO:0007669"/>
    <property type="project" value="UniProtKB-KW"/>
</dbReference>
<keyword evidence="1" id="KW-0238">DNA-binding</keyword>
<keyword evidence="2" id="KW-1185">Reference proteome</keyword>
<reference evidence="1 2" key="1">
    <citation type="submission" date="2024-06" db="EMBL/GenBank/DDBJ databases">
        <authorList>
            <person name="Li F."/>
        </authorList>
    </citation>
    <scope>NUCLEOTIDE SEQUENCE [LARGE SCALE GENOMIC DNA]</scope>
    <source>
        <strain evidence="1 2">GXAS 311</strain>
    </source>
</reference>
<dbReference type="PANTHER" id="PTHR35145">
    <property type="entry name" value="CYTOPLASMIC PROTEIN-RELATED"/>
    <property type="match status" value="1"/>
</dbReference>
<comment type="caution">
    <text evidence="1">The sequence shown here is derived from an EMBL/GenBank/DDBJ whole genome shotgun (WGS) entry which is preliminary data.</text>
</comment>
<dbReference type="InterPro" id="IPR038056">
    <property type="entry name" value="YjbR-like_sf"/>
</dbReference>
<name>A0ABV2BUH2_9GAMM</name>
<evidence type="ECO:0000313" key="2">
    <source>
        <dbReference type="Proteomes" id="UP001548189"/>
    </source>
</evidence>
<dbReference type="InterPro" id="IPR058532">
    <property type="entry name" value="YjbR/MT2646/Rv2570-like"/>
</dbReference>
<dbReference type="Gene3D" id="3.90.1150.30">
    <property type="match status" value="1"/>
</dbReference>
<organism evidence="1 2">
    <name type="scientific">Aliikangiella maris</name>
    <dbReference type="NCBI Taxonomy" id="3162458"/>
    <lineage>
        <taxon>Bacteria</taxon>
        <taxon>Pseudomonadati</taxon>
        <taxon>Pseudomonadota</taxon>
        <taxon>Gammaproteobacteria</taxon>
        <taxon>Oceanospirillales</taxon>
        <taxon>Pleioneaceae</taxon>
        <taxon>Aliikangiella</taxon>
    </lineage>
</organism>
<sequence length="123" mass="14173">MTLRQLIEYLSAKPGAKDSFPFGPKVRVFKVCHKMFGLIAEDENPPRINLKCDPDQAVALRDMFDAVLPGYHMNKKHWNTVILDDSIPQGEIESMIDHSYQLIVDNFTKQQKLELQKEIEDAE</sequence>
<dbReference type="Proteomes" id="UP001548189">
    <property type="component" value="Unassembled WGS sequence"/>
</dbReference>
<evidence type="ECO:0000313" key="1">
    <source>
        <dbReference type="EMBL" id="MET1255594.1"/>
    </source>
</evidence>
<dbReference type="EMBL" id="JBEVCJ010000011">
    <property type="protein sequence ID" value="MET1255594.1"/>
    <property type="molecule type" value="Genomic_DNA"/>
</dbReference>